<proteinExistence type="inferred from homology"/>
<reference evidence="9" key="1">
    <citation type="submission" date="2018-05" db="EMBL/GenBank/DDBJ databases">
        <authorList>
            <person name="Lanie J.A."/>
            <person name="Ng W.-L."/>
            <person name="Kazmierczak K.M."/>
            <person name="Andrzejewski T.M."/>
            <person name="Davidsen T.M."/>
            <person name="Wayne K.J."/>
            <person name="Tettelin H."/>
            <person name="Glass J.I."/>
            <person name="Rusch D."/>
            <person name="Podicherti R."/>
            <person name="Tsui H.-C.T."/>
            <person name="Winkler M.E."/>
        </authorList>
    </citation>
    <scope>NUCLEOTIDE SEQUENCE</scope>
</reference>
<keyword evidence="5 8" id="KW-0472">Membrane</keyword>
<evidence type="ECO:0000256" key="8">
    <source>
        <dbReference type="SAM" id="Phobius"/>
    </source>
</evidence>
<dbReference type="HAMAP" id="MF_00454">
    <property type="entry name" value="FluC"/>
    <property type="match status" value="1"/>
</dbReference>
<keyword evidence="2" id="KW-1003">Cell membrane</keyword>
<keyword evidence="4 8" id="KW-1133">Transmembrane helix</keyword>
<dbReference type="AlphaFoldDB" id="A0A381ZR02"/>
<name>A0A381ZR02_9ZZZZ</name>
<gene>
    <name evidence="9" type="ORF">METZ01_LOCUS144524</name>
</gene>
<evidence type="ECO:0000256" key="2">
    <source>
        <dbReference type="ARBA" id="ARBA00022475"/>
    </source>
</evidence>
<keyword evidence="3 8" id="KW-0812">Transmembrane</keyword>
<evidence type="ECO:0000256" key="5">
    <source>
        <dbReference type="ARBA" id="ARBA00023136"/>
    </source>
</evidence>
<dbReference type="InterPro" id="IPR003691">
    <property type="entry name" value="FluC"/>
</dbReference>
<dbReference type="GO" id="GO:0005886">
    <property type="term" value="C:plasma membrane"/>
    <property type="evidence" value="ECO:0007669"/>
    <property type="project" value="UniProtKB-SubCell"/>
</dbReference>
<feature type="transmembrane region" description="Helical" evidence="8">
    <location>
        <begin position="68"/>
        <end position="86"/>
    </location>
</feature>
<dbReference type="NCBIfam" id="TIGR00494">
    <property type="entry name" value="crcB"/>
    <property type="match status" value="1"/>
</dbReference>
<evidence type="ECO:0008006" key="10">
    <source>
        <dbReference type="Google" id="ProtNLM"/>
    </source>
</evidence>
<feature type="transmembrane region" description="Helical" evidence="8">
    <location>
        <begin position="34"/>
        <end position="56"/>
    </location>
</feature>
<sequence length="126" mass="13402">MLAVIFVGIGGFLGSIFRYGLTKWVNELIKHQSFPSGTVAVNVLGCLVIGIAIAFFESRQILNSNLRSLIIIGILGGFTTFSTFSLQSFELMKSGESMAALANIGLSICLGLTAVYVGYAITSKLT</sequence>
<evidence type="ECO:0000256" key="4">
    <source>
        <dbReference type="ARBA" id="ARBA00022989"/>
    </source>
</evidence>
<evidence type="ECO:0000256" key="7">
    <source>
        <dbReference type="ARBA" id="ARBA00035585"/>
    </source>
</evidence>
<comment type="similarity">
    <text evidence="6">Belongs to the fluoride channel Fluc/FEX (TC 1.A.43) family.</text>
</comment>
<organism evidence="9">
    <name type="scientific">marine metagenome</name>
    <dbReference type="NCBI Taxonomy" id="408172"/>
    <lineage>
        <taxon>unclassified sequences</taxon>
        <taxon>metagenomes</taxon>
        <taxon>ecological metagenomes</taxon>
    </lineage>
</organism>
<evidence type="ECO:0000256" key="1">
    <source>
        <dbReference type="ARBA" id="ARBA00004651"/>
    </source>
</evidence>
<dbReference type="PANTHER" id="PTHR28259:SF1">
    <property type="entry name" value="FLUORIDE EXPORT PROTEIN 1-RELATED"/>
    <property type="match status" value="1"/>
</dbReference>
<evidence type="ECO:0000256" key="3">
    <source>
        <dbReference type="ARBA" id="ARBA00022692"/>
    </source>
</evidence>
<feature type="transmembrane region" description="Helical" evidence="8">
    <location>
        <begin position="98"/>
        <end position="121"/>
    </location>
</feature>
<protein>
    <recommendedName>
        <fullName evidence="10">Fluoride ion transporter CrcB</fullName>
    </recommendedName>
</protein>
<dbReference type="EMBL" id="UINC01022315">
    <property type="protein sequence ID" value="SVA91670.1"/>
    <property type="molecule type" value="Genomic_DNA"/>
</dbReference>
<dbReference type="Pfam" id="PF02537">
    <property type="entry name" value="CRCB"/>
    <property type="match status" value="1"/>
</dbReference>
<comment type="subcellular location">
    <subcellularLocation>
        <location evidence="1">Cell membrane</location>
        <topology evidence="1">Multi-pass membrane protein</topology>
    </subcellularLocation>
</comment>
<comment type="catalytic activity">
    <reaction evidence="7">
        <text>fluoride(in) = fluoride(out)</text>
        <dbReference type="Rhea" id="RHEA:76159"/>
        <dbReference type="ChEBI" id="CHEBI:17051"/>
    </reaction>
    <physiologicalReaction direction="left-to-right" evidence="7">
        <dbReference type="Rhea" id="RHEA:76160"/>
    </physiologicalReaction>
</comment>
<accession>A0A381ZR02</accession>
<dbReference type="GO" id="GO:1903425">
    <property type="term" value="F:fluoride transmembrane transporter activity"/>
    <property type="evidence" value="ECO:0007669"/>
    <property type="project" value="TreeGrafter"/>
</dbReference>
<evidence type="ECO:0000313" key="9">
    <source>
        <dbReference type="EMBL" id="SVA91670.1"/>
    </source>
</evidence>
<dbReference type="PANTHER" id="PTHR28259">
    <property type="entry name" value="FLUORIDE EXPORT PROTEIN 1-RELATED"/>
    <property type="match status" value="1"/>
</dbReference>
<evidence type="ECO:0000256" key="6">
    <source>
        <dbReference type="ARBA" id="ARBA00035120"/>
    </source>
</evidence>